<dbReference type="Pfam" id="PF13302">
    <property type="entry name" value="Acetyltransf_3"/>
    <property type="match status" value="1"/>
</dbReference>
<evidence type="ECO:0000256" key="2">
    <source>
        <dbReference type="ARBA" id="ARBA00023315"/>
    </source>
</evidence>
<dbReference type="PANTHER" id="PTHR43792">
    <property type="entry name" value="GNAT FAMILY, PUTATIVE (AFU_ORTHOLOGUE AFUA_3G00765)-RELATED-RELATED"/>
    <property type="match status" value="1"/>
</dbReference>
<evidence type="ECO:0000256" key="1">
    <source>
        <dbReference type="ARBA" id="ARBA00022679"/>
    </source>
</evidence>
<protein>
    <submittedName>
        <fullName evidence="6">GNAT family N-acetyltransferase</fullName>
    </submittedName>
</protein>
<proteinExistence type="inferred from homology"/>
<organism evidence="6 7">
    <name type="scientific">Saccharopolyspora taberi</name>
    <dbReference type="NCBI Taxonomy" id="60895"/>
    <lineage>
        <taxon>Bacteria</taxon>
        <taxon>Bacillati</taxon>
        <taxon>Actinomycetota</taxon>
        <taxon>Actinomycetes</taxon>
        <taxon>Pseudonocardiales</taxon>
        <taxon>Pseudonocardiaceae</taxon>
        <taxon>Saccharopolyspora</taxon>
    </lineage>
</organism>
<evidence type="ECO:0000313" key="6">
    <source>
        <dbReference type="EMBL" id="GAA2793724.1"/>
    </source>
</evidence>
<dbReference type="InterPro" id="IPR016181">
    <property type="entry name" value="Acyl_CoA_acyltransferase"/>
</dbReference>
<dbReference type="InterPro" id="IPR000182">
    <property type="entry name" value="GNAT_dom"/>
</dbReference>
<keyword evidence="7" id="KW-1185">Reference proteome</keyword>
<gene>
    <name evidence="6" type="ORF">GCM10010470_30750</name>
</gene>
<sequence length="181" mass="19481">MPRPLELPSHGLTDQIITVRELADRDADAFAAGSADDAVRRFAHLPLEHYTPGTVREQIRGVIADGLRSGQLAVLAIADATDDRFLGSITLFGITGDTAEIGFWLTPDARGTGATNRAIALVAAWAHEHGIRELGARADIDNHASQRVLERNGFRTDGEPVTGTAPSGHTITGLHYRRTTR</sequence>
<name>A0ABN3VDB1_9PSEU</name>
<dbReference type="Gene3D" id="3.40.630.30">
    <property type="match status" value="1"/>
</dbReference>
<evidence type="ECO:0000256" key="3">
    <source>
        <dbReference type="ARBA" id="ARBA00038502"/>
    </source>
</evidence>
<evidence type="ECO:0000259" key="5">
    <source>
        <dbReference type="PROSITE" id="PS51186"/>
    </source>
</evidence>
<dbReference type="PANTHER" id="PTHR43792:SF8">
    <property type="entry name" value="[RIBOSOMAL PROTEIN US5]-ALANINE N-ACETYLTRANSFERASE"/>
    <property type="match status" value="1"/>
</dbReference>
<dbReference type="EMBL" id="BAAAUX010000014">
    <property type="protein sequence ID" value="GAA2793724.1"/>
    <property type="molecule type" value="Genomic_DNA"/>
</dbReference>
<reference evidence="6 7" key="1">
    <citation type="journal article" date="2019" name="Int. J. Syst. Evol. Microbiol.">
        <title>The Global Catalogue of Microorganisms (GCM) 10K type strain sequencing project: providing services to taxonomists for standard genome sequencing and annotation.</title>
        <authorList>
            <consortium name="The Broad Institute Genomics Platform"/>
            <consortium name="The Broad Institute Genome Sequencing Center for Infectious Disease"/>
            <person name="Wu L."/>
            <person name="Ma J."/>
        </authorList>
    </citation>
    <scope>NUCLEOTIDE SEQUENCE [LARGE SCALE GENOMIC DNA]</scope>
    <source>
        <strain evidence="6 7">JCM 9383</strain>
    </source>
</reference>
<keyword evidence="1" id="KW-0808">Transferase</keyword>
<dbReference type="SUPFAM" id="SSF55729">
    <property type="entry name" value="Acyl-CoA N-acyltransferases (Nat)"/>
    <property type="match status" value="1"/>
</dbReference>
<dbReference type="RefSeq" id="WP_344680345.1">
    <property type="nucleotide sequence ID" value="NZ_BAAAUX010000014.1"/>
</dbReference>
<evidence type="ECO:0000256" key="4">
    <source>
        <dbReference type="SAM" id="MobiDB-lite"/>
    </source>
</evidence>
<comment type="similarity">
    <text evidence="3">Belongs to the acetyltransferase family. RimJ subfamily.</text>
</comment>
<evidence type="ECO:0000313" key="7">
    <source>
        <dbReference type="Proteomes" id="UP001500979"/>
    </source>
</evidence>
<feature type="region of interest" description="Disordered" evidence="4">
    <location>
        <begin position="154"/>
        <end position="181"/>
    </location>
</feature>
<keyword evidence="2" id="KW-0012">Acyltransferase</keyword>
<dbReference type="PROSITE" id="PS51186">
    <property type="entry name" value="GNAT"/>
    <property type="match status" value="1"/>
</dbReference>
<dbReference type="InterPro" id="IPR051531">
    <property type="entry name" value="N-acetyltransferase"/>
</dbReference>
<comment type="caution">
    <text evidence="6">The sequence shown here is derived from an EMBL/GenBank/DDBJ whole genome shotgun (WGS) entry which is preliminary data.</text>
</comment>
<feature type="domain" description="N-acetyltransferase" evidence="5">
    <location>
        <begin position="17"/>
        <end position="181"/>
    </location>
</feature>
<accession>A0ABN3VDB1</accession>
<dbReference type="Proteomes" id="UP001500979">
    <property type="component" value="Unassembled WGS sequence"/>
</dbReference>